<keyword evidence="2" id="KW-1185">Reference proteome</keyword>
<gene>
    <name evidence="1" type="ORF">GPUH_LOCUS16471</name>
</gene>
<dbReference type="AlphaFoldDB" id="A0A183E680"/>
<dbReference type="OrthoDB" id="2248014at2759"/>
<protein>
    <submittedName>
        <fullName evidence="3">Type I restriction endonuclease subunit R</fullName>
    </submittedName>
</protein>
<evidence type="ECO:0000313" key="3">
    <source>
        <dbReference type="WBParaSite" id="GPUH_0001649301-mRNA-1"/>
    </source>
</evidence>
<dbReference type="Proteomes" id="UP000271098">
    <property type="component" value="Unassembled WGS sequence"/>
</dbReference>
<evidence type="ECO:0000313" key="1">
    <source>
        <dbReference type="EMBL" id="VDN27959.1"/>
    </source>
</evidence>
<dbReference type="WBParaSite" id="GPUH_0001649301-mRNA-1">
    <property type="protein sequence ID" value="GPUH_0001649301-mRNA-1"/>
    <property type="gene ID" value="GPUH_0001649301"/>
</dbReference>
<organism evidence="3">
    <name type="scientific">Gongylonema pulchrum</name>
    <dbReference type="NCBI Taxonomy" id="637853"/>
    <lineage>
        <taxon>Eukaryota</taxon>
        <taxon>Metazoa</taxon>
        <taxon>Ecdysozoa</taxon>
        <taxon>Nematoda</taxon>
        <taxon>Chromadorea</taxon>
        <taxon>Rhabditida</taxon>
        <taxon>Spirurina</taxon>
        <taxon>Spiruromorpha</taxon>
        <taxon>Spiruroidea</taxon>
        <taxon>Gongylonematidae</taxon>
        <taxon>Gongylonema</taxon>
    </lineage>
</organism>
<dbReference type="EMBL" id="UYRT01083799">
    <property type="protein sequence ID" value="VDN27959.1"/>
    <property type="molecule type" value="Genomic_DNA"/>
</dbReference>
<proteinExistence type="predicted"/>
<name>A0A183E680_9BILA</name>
<reference evidence="3" key="1">
    <citation type="submission" date="2016-06" db="UniProtKB">
        <authorList>
            <consortium name="WormBaseParasite"/>
        </authorList>
    </citation>
    <scope>IDENTIFICATION</scope>
</reference>
<sequence length="127" mass="14187">MKDQSIFPELNNAEQKMCSASEIMDALRANGVVLPANTQQLNNAEQKMCSASEIMDALRANGVVLPANTQQDLYEMLNMFVEVWTKEINELDEMSRQSWHDQIDAELKASYPCCSLKAVASKAIKVC</sequence>
<accession>A0A183E680</accession>
<evidence type="ECO:0000313" key="2">
    <source>
        <dbReference type="Proteomes" id="UP000271098"/>
    </source>
</evidence>
<reference evidence="1 2" key="2">
    <citation type="submission" date="2018-11" db="EMBL/GenBank/DDBJ databases">
        <authorList>
            <consortium name="Pathogen Informatics"/>
        </authorList>
    </citation>
    <scope>NUCLEOTIDE SEQUENCE [LARGE SCALE GENOMIC DNA]</scope>
</reference>